<protein>
    <submittedName>
        <fullName evidence="1">Uncharacterized protein</fullName>
    </submittedName>
</protein>
<comment type="caution">
    <text evidence="1">The sequence shown here is derived from an EMBL/GenBank/DDBJ whole genome shotgun (WGS) entry which is preliminary data.</text>
</comment>
<evidence type="ECO:0000313" key="1">
    <source>
        <dbReference type="EMBL" id="MED6272730.1"/>
    </source>
</evidence>
<gene>
    <name evidence="1" type="ORF">CHARACLAT_033448</name>
</gene>
<organism evidence="1 2">
    <name type="scientific">Characodon lateralis</name>
    <dbReference type="NCBI Taxonomy" id="208331"/>
    <lineage>
        <taxon>Eukaryota</taxon>
        <taxon>Metazoa</taxon>
        <taxon>Chordata</taxon>
        <taxon>Craniata</taxon>
        <taxon>Vertebrata</taxon>
        <taxon>Euteleostomi</taxon>
        <taxon>Actinopterygii</taxon>
        <taxon>Neopterygii</taxon>
        <taxon>Teleostei</taxon>
        <taxon>Neoteleostei</taxon>
        <taxon>Acanthomorphata</taxon>
        <taxon>Ovalentaria</taxon>
        <taxon>Atherinomorphae</taxon>
        <taxon>Cyprinodontiformes</taxon>
        <taxon>Goodeidae</taxon>
        <taxon>Characodon</taxon>
    </lineage>
</organism>
<proteinExistence type="predicted"/>
<reference evidence="1 2" key="1">
    <citation type="submission" date="2021-06" db="EMBL/GenBank/DDBJ databases">
        <authorList>
            <person name="Palmer J.M."/>
        </authorList>
    </citation>
    <scope>NUCLEOTIDE SEQUENCE [LARGE SCALE GENOMIC DNA]</scope>
    <source>
        <strain evidence="1 2">CL_MEX2019</strain>
        <tissue evidence="1">Muscle</tissue>
    </source>
</reference>
<evidence type="ECO:0000313" key="2">
    <source>
        <dbReference type="Proteomes" id="UP001352852"/>
    </source>
</evidence>
<keyword evidence="2" id="KW-1185">Reference proteome</keyword>
<accession>A0ABU7DF69</accession>
<dbReference type="Proteomes" id="UP001352852">
    <property type="component" value="Unassembled WGS sequence"/>
</dbReference>
<name>A0ABU7DF69_9TELE</name>
<sequence length="101" mass="11062">MVAPIEEELSDISNDLKREILNLVRQLEAGDALPDYVAGRTEEIIDALGVISALFDQDFEQRVIAILEEALQLVSGNIAPQQHTRGPGRLALDIPSVVLED</sequence>
<dbReference type="EMBL" id="JAHUTJ010023601">
    <property type="protein sequence ID" value="MED6272730.1"/>
    <property type="molecule type" value="Genomic_DNA"/>
</dbReference>